<gene>
    <name evidence="2" type="ORF">AB8O55_12450</name>
</gene>
<evidence type="ECO:0000259" key="1">
    <source>
        <dbReference type="Pfam" id="PF13577"/>
    </source>
</evidence>
<dbReference type="EMBL" id="JBGEHV010000019">
    <property type="protein sequence ID" value="MEY8040206.1"/>
    <property type="molecule type" value="Genomic_DNA"/>
</dbReference>
<accession>A0ABV4CGQ3</accession>
<feature type="domain" description="SnoaL-like" evidence="1">
    <location>
        <begin position="7"/>
        <end position="124"/>
    </location>
</feature>
<comment type="caution">
    <text evidence="2">The sequence shown here is derived from an EMBL/GenBank/DDBJ whole genome shotgun (WGS) entry which is preliminary data.</text>
</comment>
<keyword evidence="3" id="KW-1185">Reference proteome</keyword>
<dbReference type="InterPro" id="IPR032710">
    <property type="entry name" value="NTF2-like_dom_sf"/>
</dbReference>
<evidence type="ECO:0000313" key="2">
    <source>
        <dbReference type="EMBL" id="MEY8040206.1"/>
    </source>
</evidence>
<dbReference type="SUPFAM" id="SSF54427">
    <property type="entry name" value="NTF2-like"/>
    <property type="match status" value="1"/>
</dbReference>
<protein>
    <submittedName>
        <fullName evidence="2">Nuclear transport factor 2 family protein</fullName>
    </submittedName>
</protein>
<proteinExistence type="predicted"/>
<name>A0ABV4CGQ3_9PSEU</name>
<dbReference type="Gene3D" id="3.10.450.50">
    <property type="match status" value="1"/>
</dbReference>
<reference evidence="2 3" key="1">
    <citation type="submission" date="2024-08" db="EMBL/GenBank/DDBJ databases">
        <title>Genome mining of Saccharopolyspora cebuensis PGLac3 from Nigerian medicinal plant.</title>
        <authorList>
            <person name="Ezeobiora C.E."/>
            <person name="Igbokwe N.H."/>
            <person name="Amin D.H."/>
            <person name="Mendie U.E."/>
        </authorList>
    </citation>
    <scope>NUCLEOTIDE SEQUENCE [LARGE SCALE GENOMIC DNA]</scope>
    <source>
        <strain evidence="2 3">PGLac3</strain>
    </source>
</reference>
<dbReference type="Pfam" id="PF13577">
    <property type="entry name" value="SnoaL_4"/>
    <property type="match status" value="1"/>
</dbReference>
<sequence>MSTALPEVLDLLGRQSHAIDGGDGPGWAATFTADGVFRSPTYPEPVRGRAALTRFAAAFAPANPRTRHVVTGTCVDPGGADALVARSTLLVVRTESDGAVRILRVATLRDRLVRVDGRWLIAERAVSVD</sequence>
<evidence type="ECO:0000313" key="3">
    <source>
        <dbReference type="Proteomes" id="UP001564626"/>
    </source>
</evidence>
<dbReference type="RefSeq" id="WP_345365543.1">
    <property type="nucleotide sequence ID" value="NZ_BAABII010000016.1"/>
</dbReference>
<organism evidence="2 3">
    <name type="scientific">Saccharopolyspora cebuensis</name>
    <dbReference type="NCBI Taxonomy" id="418759"/>
    <lineage>
        <taxon>Bacteria</taxon>
        <taxon>Bacillati</taxon>
        <taxon>Actinomycetota</taxon>
        <taxon>Actinomycetes</taxon>
        <taxon>Pseudonocardiales</taxon>
        <taxon>Pseudonocardiaceae</taxon>
        <taxon>Saccharopolyspora</taxon>
    </lineage>
</organism>
<dbReference type="InterPro" id="IPR037401">
    <property type="entry name" value="SnoaL-like"/>
</dbReference>
<dbReference type="Proteomes" id="UP001564626">
    <property type="component" value="Unassembled WGS sequence"/>
</dbReference>